<sequence length="63" mass="7158">MNDLLADGSWPAILAYIIQEGRQTKDLDVVVAYSARRYQTPYQQAEALAWAQQKTGYGLQLLR</sequence>
<name>A0A4Q2UK98_9BACT</name>
<dbReference type="AlphaFoldDB" id="A0A4Q2UK98"/>
<dbReference type="RefSeq" id="WP_129601844.1">
    <property type="nucleotide sequence ID" value="NZ_SBLB01000003.1"/>
</dbReference>
<gene>
    <name evidence="1" type="ORF">EQG79_13565</name>
</gene>
<comment type="caution">
    <text evidence="1">The sequence shown here is derived from an EMBL/GenBank/DDBJ whole genome shotgun (WGS) entry which is preliminary data.</text>
</comment>
<dbReference type="Proteomes" id="UP000290407">
    <property type="component" value="Unassembled WGS sequence"/>
</dbReference>
<accession>A0A4Q2UK98</accession>
<evidence type="ECO:0000313" key="2">
    <source>
        <dbReference type="Proteomes" id="UP000290407"/>
    </source>
</evidence>
<proteinExistence type="predicted"/>
<organism evidence="1 2">
    <name type="scientific">Spirosoma sordidisoli</name>
    <dbReference type="NCBI Taxonomy" id="2502893"/>
    <lineage>
        <taxon>Bacteria</taxon>
        <taxon>Pseudomonadati</taxon>
        <taxon>Bacteroidota</taxon>
        <taxon>Cytophagia</taxon>
        <taxon>Cytophagales</taxon>
        <taxon>Cytophagaceae</taxon>
        <taxon>Spirosoma</taxon>
    </lineage>
</organism>
<evidence type="ECO:0000313" key="1">
    <source>
        <dbReference type="EMBL" id="RYC69626.1"/>
    </source>
</evidence>
<keyword evidence="2" id="KW-1185">Reference proteome</keyword>
<dbReference type="EMBL" id="SBLB01000003">
    <property type="protein sequence ID" value="RYC69626.1"/>
    <property type="molecule type" value="Genomic_DNA"/>
</dbReference>
<protein>
    <submittedName>
        <fullName evidence="1">Uncharacterized protein</fullName>
    </submittedName>
</protein>
<reference evidence="1 2" key="1">
    <citation type="submission" date="2019-01" db="EMBL/GenBank/DDBJ databases">
        <title>Spirosoma flava sp. nov., a propanil-degrading bacterium isolated from herbicide-contaminated soil.</title>
        <authorList>
            <person name="Zhang L."/>
            <person name="Jiang J.-D."/>
        </authorList>
    </citation>
    <scope>NUCLEOTIDE SEQUENCE [LARGE SCALE GENOMIC DNA]</scope>
    <source>
        <strain evidence="1 2">TY50</strain>
    </source>
</reference>